<organism evidence="10 11">
    <name type="scientific">Terfezia boudieri ATCC MYA-4762</name>
    <dbReference type="NCBI Taxonomy" id="1051890"/>
    <lineage>
        <taxon>Eukaryota</taxon>
        <taxon>Fungi</taxon>
        <taxon>Dikarya</taxon>
        <taxon>Ascomycota</taxon>
        <taxon>Pezizomycotina</taxon>
        <taxon>Pezizomycetes</taxon>
        <taxon>Pezizales</taxon>
        <taxon>Pezizaceae</taxon>
        <taxon>Terfezia</taxon>
    </lineage>
</organism>
<feature type="compositionally biased region" description="Basic and acidic residues" evidence="8">
    <location>
        <begin position="569"/>
        <end position="593"/>
    </location>
</feature>
<feature type="region of interest" description="Disordered" evidence="8">
    <location>
        <begin position="371"/>
        <end position="426"/>
    </location>
</feature>
<dbReference type="PANTHER" id="PTHR24388">
    <property type="entry name" value="ZINC FINGER PROTEIN"/>
    <property type="match status" value="1"/>
</dbReference>
<dbReference type="GO" id="GO:0005634">
    <property type="term" value="C:nucleus"/>
    <property type="evidence" value="ECO:0007669"/>
    <property type="project" value="UniProtKB-SubCell"/>
</dbReference>
<dbReference type="STRING" id="1051890.A0A3N4LLA4"/>
<dbReference type="EMBL" id="ML121544">
    <property type="protein sequence ID" value="RPB23707.1"/>
    <property type="molecule type" value="Genomic_DNA"/>
</dbReference>
<evidence type="ECO:0000256" key="2">
    <source>
        <dbReference type="ARBA" id="ARBA00022723"/>
    </source>
</evidence>
<dbReference type="GO" id="GO:0008270">
    <property type="term" value="F:zinc ion binding"/>
    <property type="evidence" value="ECO:0007669"/>
    <property type="project" value="UniProtKB-KW"/>
</dbReference>
<feature type="compositionally biased region" description="Acidic residues" evidence="8">
    <location>
        <begin position="97"/>
        <end position="108"/>
    </location>
</feature>
<feature type="domain" description="C2H2-type" evidence="9">
    <location>
        <begin position="189"/>
        <end position="213"/>
    </location>
</feature>
<keyword evidence="11" id="KW-1185">Reference proteome</keyword>
<dbReference type="PROSITE" id="PS50157">
    <property type="entry name" value="ZINC_FINGER_C2H2_2"/>
    <property type="match status" value="5"/>
</dbReference>
<keyword evidence="2" id="KW-0479">Metal-binding</keyword>
<dbReference type="InterPro" id="IPR036236">
    <property type="entry name" value="Znf_C2H2_sf"/>
</dbReference>
<dbReference type="InParanoid" id="A0A3N4LLA4"/>
<dbReference type="AlphaFoldDB" id="A0A3N4LLA4"/>
<dbReference type="Proteomes" id="UP000267821">
    <property type="component" value="Unassembled WGS sequence"/>
</dbReference>
<proteinExistence type="predicted"/>
<sequence>MSCHHPLLCSTFHVPRQFQYHRQPIRQWQRITPRAARISTTLRNMNCRIMPTKVLLSTDAAVEEDVLPVAAKKRVKAGNAKPFILEVKEVNGKDGQEEQEDRDNEDEEPLVKQRRQKGPRAKVYLCTYTDPTTSLPCTAAFSRPCRLNEHTNTHTNTRPFVCSHCGSAFYRQTHLKTHVNQTHNQVRSHTCPHPDCGKTYATKQHLNRHVGTHGKGQGYRCSGHPPCTEGFRKKTQLERHIRVAHLGEGGWVCKYLLEVEEGEKGEGNRCGESFDTKGKLSGHIEREHGTGNKYFCEECIVGKDGEVVSRSSAAGAVKVGVPGVERGTIVVWPEDEVPSEIKRVRRSARNPNKRPKYTIDIESGINELLEDVDDSDRDPDFEMDKFHHKSHSQGQRQGSPDPVTTTNATPALTTATTPLTSTSASTSITTMTQPLGFKNWSSYQHHLHVYHPPICLTCGKICLSNRDLRVHIHENHAVPLSERAKKNACPYEECNSKGFARRWGLTVHIKTVHEGEKKYICPKEGCGRGFGHKRPMEVHFKRHFGMVERTERGQPRRGAGQGGISGRSGRGEFGLDKDDGARESARRRGGMSKEESTLLERLTGVGYERRRDIPCTLDGCEYRFRRRYDLCVHLEAAHGWKDRYGQCQWEVVGLVSYPFLLSFCIFFKFPRVVSHPRTGRKSMGTYLVPIVA</sequence>
<keyword evidence="6" id="KW-0539">Nucleus</keyword>
<dbReference type="InterPro" id="IPR050527">
    <property type="entry name" value="Snail/Krueppel_Znf"/>
</dbReference>
<feature type="region of interest" description="Disordered" evidence="8">
    <location>
        <begin position="88"/>
        <end position="116"/>
    </location>
</feature>
<feature type="domain" description="C2H2-type" evidence="9">
    <location>
        <begin position="124"/>
        <end position="159"/>
    </location>
</feature>
<dbReference type="GO" id="GO:0000978">
    <property type="term" value="F:RNA polymerase II cis-regulatory region sequence-specific DNA binding"/>
    <property type="evidence" value="ECO:0007669"/>
    <property type="project" value="TreeGrafter"/>
</dbReference>
<dbReference type="Pfam" id="PF00096">
    <property type="entry name" value="zf-C2H2"/>
    <property type="match status" value="1"/>
</dbReference>
<dbReference type="SUPFAM" id="SSF57667">
    <property type="entry name" value="beta-beta-alpha zinc fingers"/>
    <property type="match status" value="3"/>
</dbReference>
<dbReference type="Gene3D" id="3.30.160.60">
    <property type="entry name" value="Classic Zinc Finger"/>
    <property type="match status" value="4"/>
</dbReference>
<keyword evidence="3" id="KW-0677">Repeat</keyword>
<feature type="domain" description="C2H2-type" evidence="9">
    <location>
        <begin position="160"/>
        <end position="188"/>
    </location>
</feature>
<feature type="domain" description="C2H2-type" evidence="9">
    <location>
        <begin position="519"/>
        <end position="548"/>
    </location>
</feature>
<evidence type="ECO:0000256" key="3">
    <source>
        <dbReference type="ARBA" id="ARBA00022737"/>
    </source>
</evidence>
<evidence type="ECO:0000313" key="10">
    <source>
        <dbReference type="EMBL" id="RPB23707.1"/>
    </source>
</evidence>
<dbReference type="SMART" id="SM00355">
    <property type="entry name" value="ZnF_C2H2"/>
    <property type="match status" value="9"/>
</dbReference>
<gene>
    <name evidence="10" type="ORF">L211DRAFT_216144</name>
</gene>
<keyword evidence="5" id="KW-0862">Zinc</keyword>
<evidence type="ECO:0000256" key="4">
    <source>
        <dbReference type="ARBA" id="ARBA00022771"/>
    </source>
</evidence>
<reference evidence="10 11" key="1">
    <citation type="journal article" date="2018" name="Nat. Ecol. Evol.">
        <title>Pezizomycetes genomes reveal the molecular basis of ectomycorrhizal truffle lifestyle.</title>
        <authorList>
            <person name="Murat C."/>
            <person name="Payen T."/>
            <person name="Noel B."/>
            <person name="Kuo A."/>
            <person name="Morin E."/>
            <person name="Chen J."/>
            <person name="Kohler A."/>
            <person name="Krizsan K."/>
            <person name="Balestrini R."/>
            <person name="Da Silva C."/>
            <person name="Montanini B."/>
            <person name="Hainaut M."/>
            <person name="Levati E."/>
            <person name="Barry K.W."/>
            <person name="Belfiori B."/>
            <person name="Cichocki N."/>
            <person name="Clum A."/>
            <person name="Dockter R.B."/>
            <person name="Fauchery L."/>
            <person name="Guy J."/>
            <person name="Iotti M."/>
            <person name="Le Tacon F."/>
            <person name="Lindquist E.A."/>
            <person name="Lipzen A."/>
            <person name="Malagnac F."/>
            <person name="Mello A."/>
            <person name="Molinier V."/>
            <person name="Miyauchi S."/>
            <person name="Poulain J."/>
            <person name="Riccioni C."/>
            <person name="Rubini A."/>
            <person name="Sitrit Y."/>
            <person name="Splivallo R."/>
            <person name="Traeger S."/>
            <person name="Wang M."/>
            <person name="Zifcakova L."/>
            <person name="Wipf D."/>
            <person name="Zambonelli A."/>
            <person name="Paolocci F."/>
            <person name="Nowrousian M."/>
            <person name="Ottonello S."/>
            <person name="Baldrian P."/>
            <person name="Spatafora J.W."/>
            <person name="Henrissat B."/>
            <person name="Nagy L.G."/>
            <person name="Aury J.M."/>
            <person name="Wincker P."/>
            <person name="Grigoriev I.V."/>
            <person name="Bonfante P."/>
            <person name="Martin F.M."/>
        </authorList>
    </citation>
    <scope>NUCLEOTIDE SEQUENCE [LARGE SCALE GENOMIC DNA]</scope>
    <source>
        <strain evidence="10 11">ATCC MYA-4762</strain>
    </source>
</reference>
<evidence type="ECO:0000256" key="5">
    <source>
        <dbReference type="ARBA" id="ARBA00022833"/>
    </source>
</evidence>
<comment type="subcellular location">
    <subcellularLocation>
        <location evidence="1">Nucleus</location>
    </subcellularLocation>
</comment>
<feature type="compositionally biased region" description="Gly residues" evidence="8">
    <location>
        <begin position="559"/>
        <end position="568"/>
    </location>
</feature>
<protein>
    <recommendedName>
        <fullName evidence="9">C2H2-type domain-containing protein</fullName>
    </recommendedName>
</protein>
<feature type="domain" description="C2H2-type" evidence="9">
    <location>
        <begin position="219"/>
        <end position="250"/>
    </location>
</feature>
<feature type="compositionally biased region" description="Low complexity" evidence="8">
    <location>
        <begin position="404"/>
        <end position="426"/>
    </location>
</feature>
<evidence type="ECO:0000256" key="1">
    <source>
        <dbReference type="ARBA" id="ARBA00004123"/>
    </source>
</evidence>
<name>A0A3N4LLA4_9PEZI</name>
<feature type="region of interest" description="Disordered" evidence="8">
    <location>
        <begin position="550"/>
        <end position="593"/>
    </location>
</feature>
<evidence type="ECO:0000256" key="6">
    <source>
        <dbReference type="ARBA" id="ARBA00023242"/>
    </source>
</evidence>
<dbReference type="GO" id="GO:0000981">
    <property type="term" value="F:DNA-binding transcription factor activity, RNA polymerase II-specific"/>
    <property type="evidence" value="ECO:0007669"/>
    <property type="project" value="TreeGrafter"/>
</dbReference>
<evidence type="ECO:0000259" key="9">
    <source>
        <dbReference type="PROSITE" id="PS50157"/>
    </source>
</evidence>
<evidence type="ECO:0000256" key="8">
    <source>
        <dbReference type="SAM" id="MobiDB-lite"/>
    </source>
</evidence>
<dbReference type="InterPro" id="IPR013087">
    <property type="entry name" value="Znf_C2H2_type"/>
</dbReference>
<dbReference type="PROSITE" id="PS00028">
    <property type="entry name" value="ZINC_FINGER_C2H2_1"/>
    <property type="match status" value="4"/>
</dbReference>
<evidence type="ECO:0000256" key="7">
    <source>
        <dbReference type="PROSITE-ProRule" id="PRU00042"/>
    </source>
</evidence>
<dbReference type="OrthoDB" id="4748970at2759"/>
<accession>A0A3N4LLA4</accession>
<keyword evidence="4 7" id="KW-0863">Zinc-finger</keyword>
<evidence type="ECO:0000313" key="11">
    <source>
        <dbReference type="Proteomes" id="UP000267821"/>
    </source>
</evidence>
<dbReference type="PANTHER" id="PTHR24388:SF54">
    <property type="entry name" value="PROTEIN ESCARGOT"/>
    <property type="match status" value="1"/>
</dbReference>